<dbReference type="InterPro" id="IPR036116">
    <property type="entry name" value="FN3_sf"/>
</dbReference>
<dbReference type="InterPro" id="IPR006710">
    <property type="entry name" value="Glyco_hydro_43"/>
</dbReference>
<sequence>MRVYCNPVNVPYAYQFKKDPRDRYKMTVNREAADPSMVMFQGKYYLFASMTGSVWVSEDMAHWDSYPLPENMPIYDYAPDVRAIGEYLYFTASSRDVKCSFYRTKDPIHGPYEEIPGYMDYWDPNLFQDDDGRLYFYWGCANATPIWGIELDPATMEPMGQKKDLIFGDPYHIGYERFGEDHCEEPKSQAEIDALFQEFLDQCGEDADKIPEANKAMIRATYAGMPYIEGAWMTKHAGKYYLQYACPGAEFNVYADGVYVADAPLGPFHLAENNPFSYKPGGFLPGAGHGSTMQDRRGQWWHTATMRISKNHVFERRVGIWPAGFDDVGNLYCNQRYGDWPYIIEDIEKDPWADPRWYLLSYRAKVTSSGCEKGHEAALVVDENVQTWWKAKELDVEPWLCLDLETCDHVHVVQINFADDMENRIDCPGSLVAGPDMERYIDCNIHPTRWLLEGSADGRDWTVLADKRQAQTDLPHDYVVFEDGIDLRFIKLTIIDVPYHVLPSVSGIRVFGNGDGKRPEMARVQVEQTDARDMVVSAVSDESVCGYNILWGHAPGKLYHSCMVMGACQAYKVGALVEGQSYYVRVDAFNKNGITHGKEICLPMV</sequence>
<gene>
    <name evidence="4" type="ORF">H8R94_09710</name>
</gene>
<proteinExistence type="inferred from homology"/>
<keyword evidence="3" id="KW-0326">Glycosidase</keyword>
<evidence type="ECO:0000313" key="5">
    <source>
        <dbReference type="Proteomes" id="UP000643810"/>
    </source>
</evidence>
<dbReference type="CDD" id="cd08982">
    <property type="entry name" value="GH43-like"/>
    <property type="match status" value="1"/>
</dbReference>
<accession>A0ABR7GHV8</accession>
<dbReference type="Gene3D" id="2.115.10.20">
    <property type="entry name" value="Glycosyl hydrolase domain, family 43"/>
    <property type="match status" value="1"/>
</dbReference>
<dbReference type="SUPFAM" id="SSF49265">
    <property type="entry name" value="Fibronectin type III"/>
    <property type="match status" value="1"/>
</dbReference>
<keyword evidence="5" id="KW-1185">Reference proteome</keyword>
<evidence type="ECO:0000256" key="3">
    <source>
        <dbReference type="ARBA" id="ARBA00023295"/>
    </source>
</evidence>
<protein>
    <submittedName>
        <fullName evidence="4">Family 43 glycosylhydrolase</fullName>
    </submittedName>
</protein>
<dbReference type="PANTHER" id="PTHR42812">
    <property type="entry name" value="BETA-XYLOSIDASE"/>
    <property type="match status" value="1"/>
</dbReference>
<dbReference type="SUPFAM" id="SSF49785">
    <property type="entry name" value="Galactose-binding domain-like"/>
    <property type="match status" value="1"/>
</dbReference>
<name>A0ABR7GHV8_9FIRM</name>
<dbReference type="SUPFAM" id="SSF75005">
    <property type="entry name" value="Arabinanase/levansucrase/invertase"/>
    <property type="match status" value="1"/>
</dbReference>
<keyword evidence="2" id="KW-0378">Hydrolase</keyword>
<dbReference type="Proteomes" id="UP000643810">
    <property type="component" value="Unassembled WGS sequence"/>
</dbReference>
<dbReference type="RefSeq" id="WP_178011253.1">
    <property type="nucleotide sequence ID" value="NZ_JACOPG010000003.1"/>
</dbReference>
<dbReference type="EMBL" id="JACOPG010000003">
    <property type="protein sequence ID" value="MBC5686875.1"/>
    <property type="molecule type" value="Genomic_DNA"/>
</dbReference>
<reference evidence="4 5" key="1">
    <citation type="submission" date="2020-08" db="EMBL/GenBank/DDBJ databases">
        <title>Genome public.</title>
        <authorList>
            <person name="Liu C."/>
            <person name="Sun Q."/>
        </authorList>
    </citation>
    <scope>NUCLEOTIDE SEQUENCE [LARGE SCALE GENOMIC DNA]</scope>
    <source>
        <strain evidence="4 5">NSJ-9</strain>
    </source>
</reference>
<dbReference type="PANTHER" id="PTHR42812:SF14">
    <property type="entry name" value="SECRETED PROTEIN"/>
    <property type="match status" value="1"/>
</dbReference>
<dbReference type="InterPro" id="IPR023296">
    <property type="entry name" value="Glyco_hydro_beta-prop_sf"/>
</dbReference>
<evidence type="ECO:0000256" key="2">
    <source>
        <dbReference type="ARBA" id="ARBA00022801"/>
    </source>
</evidence>
<comment type="similarity">
    <text evidence="1">Belongs to the glycosyl hydrolase 43 family.</text>
</comment>
<evidence type="ECO:0000256" key="1">
    <source>
        <dbReference type="ARBA" id="ARBA00009865"/>
    </source>
</evidence>
<dbReference type="InterPro" id="IPR008979">
    <property type="entry name" value="Galactose-bd-like_sf"/>
</dbReference>
<evidence type="ECO:0000313" key="4">
    <source>
        <dbReference type="EMBL" id="MBC5686875.1"/>
    </source>
</evidence>
<dbReference type="InterPro" id="IPR051795">
    <property type="entry name" value="Glycosyl_Hydrlase_43"/>
</dbReference>
<dbReference type="Pfam" id="PF04616">
    <property type="entry name" value="Glyco_hydro_43"/>
    <property type="match status" value="2"/>
</dbReference>
<comment type="caution">
    <text evidence="4">The sequence shown here is derived from an EMBL/GenBank/DDBJ whole genome shotgun (WGS) entry which is preliminary data.</text>
</comment>
<organism evidence="4 5">
    <name type="scientific">Roseburia lenta</name>
    <dbReference type="NCBI Taxonomy" id="2763061"/>
    <lineage>
        <taxon>Bacteria</taxon>
        <taxon>Bacillati</taxon>
        <taxon>Bacillota</taxon>
        <taxon>Clostridia</taxon>
        <taxon>Lachnospirales</taxon>
        <taxon>Lachnospiraceae</taxon>
        <taxon>Roseburia</taxon>
    </lineage>
</organism>
<dbReference type="Gene3D" id="2.60.120.260">
    <property type="entry name" value="Galactose-binding domain-like"/>
    <property type="match status" value="1"/>
</dbReference>